<evidence type="ECO:0000256" key="1">
    <source>
        <dbReference type="SAM" id="Phobius"/>
    </source>
</evidence>
<evidence type="ECO:0000313" key="4">
    <source>
        <dbReference type="Proteomes" id="UP000806542"/>
    </source>
</evidence>
<comment type="caution">
    <text evidence="3">The sequence shown here is derived from an EMBL/GenBank/DDBJ whole genome shotgun (WGS) entry which is preliminary data.</text>
</comment>
<sequence>MEKTVFQKVIGILVIISMLMSIAAFAGEEVLDETLAADVEALTMESLLTIPALPGDTENILMDDLVLPTTGAGGSVITWTSSNETVLSSEGRLNRPEIDESVTLTAKLEYNGEATEKQFVFMVPSTSTRINGMPIIKDVLQKADFSGENPLITGADPEQDKIYTNTKGGTATVEDGKLCLTRTINGAEENSAYFAYPSTSGDFVTEFVITRDIAQAARINMWGSAQHIQLEWYAAGEMAIYVSDTEGTEGTVYTIPYISYDSQTRAKITLAVNASRGTISMWINNRLVVYDKYPYKFKSGTAMTSTGTTVYNIKSSLSSIYIEDYQMYTTNFAPDADTVNADYDALLQDDLYVIPPFADGSIIDNLKLPTYGENYSPIKWSSNKPDVIAADGTVTPCNEPTTVRLTAVIGTGENTRSKEFDITVAERNSQLDIPQLISMKNSNQFKNSIPKTVLLLNYNAGWTVAEHGELKLTKKDTSTNVPNAYYLYSTDNQTLSPAHGTFVTEFTVKKEDVTTTFFKAEIWHAGSGSACTLEWQYGGRISGYDGSEWTTFGWENDFGMKDNTLKFSLLINEERQTYSLWVNNQIAVRNKSLRNKTNGGNINGITFYNGMGNGQAAQNAVGTITITDYKYYESMQDNDYDWTDDKLMVTGEDENKQVTYTAKGLYFGTEPQSTAMVILAVKDDKGFLVSADVKQYDFSSEAELQLSCDVINASEAMIYIWMPDGSIRPLVNPVKYKISI</sequence>
<gene>
    <name evidence="3" type="ORF">INF28_02440</name>
</gene>
<feature type="transmembrane region" description="Helical" evidence="1">
    <location>
        <begin position="9"/>
        <end position="27"/>
    </location>
</feature>
<keyword evidence="1" id="KW-1133">Transmembrane helix</keyword>
<organism evidence="3 4">
    <name type="scientific">Ructibacterium gallinarum</name>
    <dbReference type="NCBI Taxonomy" id="2779355"/>
    <lineage>
        <taxon>Bacteria</taxon>
        <taxon>Bacillati</taxon>
        <taxon>Bacillota</taxon>
        <taxon>Clostridia</taxon>
        <taxon>Eubacteriales</taxon>
        <taxon>Oscillospiraceae</taxon>
        <taxon>Ructibacterium</taxon>
    </lineage>
</organism>
<feature type="domain" description="Atrophied bacterial Ig" evidence="2">
    <location>
        <begin position="47"/>
        <end position="124"/>
    </location>
</feature>
<keyword evidence="4" id="KW-1185">Reference proteome</keyword>
<keyword evidence="1" id="KW-0812">Transmembrane</keyword>
<dbReference type="EMBL" id="JADCKB010000003">
    <property type="protein sequence ID" value="MBE5039326.1"/>
    <property type="molecule type" value="Genomic_DNA"/>
</dbReference>
<keyword evidence="1" id="KW-0472">Membrane</keyword>
<protein>
    <recommendedName>
        <fullName evidence="2">Atrophied bacterial Ig domain-containing protein</fullName>
    </recommendedName>
</protein>
<dbReference type="Pfam" id="PF20578">
    <property type="entry name" value="aBig_2"/>
    <property type="match status" value="2"/>
</dbReference>
<evidence type="ECO:0000313" key="3">
    <source>
        <dbReference type="EMBL" id="MBE5039326.1"/>
    </source>
</evidence>
<reference evidence="3" key="1">
    <citation type="submission" date="2020-10" db="EMBL/GenBank/DDBJ databases">
        <title>ChiBAC.</title>
        <authorList>
            <person name="Zenner C."/>
            <person name="Hitch T.C.A."/>
            <person name="Clavel T."/>
        </authorList>
    </citation>
    <scope>NUCLEOTIDE SEQUENCE</scope>
    <source>
        <strain evidence="3">DSM 107454</strain>
    </source>
</reference>
<dbReference type="Proteomes" id="UP000806542">
    <property type="component" value="Unassembled WGS sequence"/>
</dbReference>
<evidence type="ECO:0000259" key="2">
    <source>
        <dbReference type="Pfam" id="PF20578"/>
    </source>
</evidence>
<proteinExistence type="predicted"/>
<dbReference type="RefSeq" id="WP_226391887.1">
    <property type="nucleotide sequence ID" value="NZ_JADCKB010000003.1"/>
</dbReference>
<feature type="domain" description="Atrophied bacterial Ig" evidence="2">
    <location>
        <begin position="361"/>
        <end position="426"/>
    </location>
</feature>
<dbReference type="InterPro" id="IPR046780">
    <property type="entry name" value="aBig_2"/>
</dbReference>
<dbReference type="AlphaFoldDB" id="A0A9D5R7L3"/>
<name>A0A9D5R7L3_9FIRM</name>
<accession>A0A9D5R7L3</accession>